<dbReference type="EMBL" id="AZHD01000005">
    <property type="protein sequence ID" value="OAA63258.1"/>
    <property type="molecule type" value="Genomic_DNA"/>
</dbReference>
<dbReference type="Proteomes" id="UP000076874">
    <property type="component" value="Unassembled WGS sequence"/>
</dbReference>
<evidence type="ECO:0000313" key="1">
    <source>
        <dbReference type="EMBL" id="OAA63258.1"/>
    </source>
</evidence>
<evidence type="ECO:0000313" key="2">
    <source>
        <dbReference type="Proteomes" id="UP000076874"/>
    </source>
</evidence>
<dbReference type="AlphaFoldDB" id="A0A167W2K5"/>
<name>A0A167W2K5_9HYPO</name>
<proteinExistence type="predicted"/>
<organism evidence="1 2">
    <name type="scientific">Niveomyces insectorum RCEF 264</name>
    <dbReference type="NCBI Taxonomy" id="1081102"/>
    <lineage>
        <taxon>Eukaryota</taxon>
        <taxon>Fungi</taxon>
        <taxon>Dikarya</taxon>
        <taxon>Ascomycota</taxon>
        <taxon>Pezizomycotina</taxon>
        <taxon>Sordariomycetes</taxon>
        <taxon>Hypocreomycetidae</taxon>
        <taxon>Hypocreales</taxon>
        <taxon>Cordycipitaceae</taxon>
        <taxon>Niveomyces</taxon>
    </lineage>
</organism>
<comment type="caution">
    <text evidence="1">The sequence shown here is derived from an EMBL/GenBank/DDBJ whole genome shotgun (WGS) entry which is preliminary data.</text>
</comment>
<dbReference type="OrthoDB" id="4860140at2759"/>
<gene>
    <name evidence="1" type="ORF">SPI_03421</name>
</gene>
<keyword evidence="2" id="KW-1185">Reference proteome</keyword>
<sequence length="73" mass="8599">MRYNPQWATFNSAYINEKVTFHLQNAVLDEPYEDALIRMLSYMSAIRNPRASSDMVPDEVWRDLPPDPEIVRL</sequence>
<reference evidence="1 2" key="1">
    <citation type="journal article" date="2016" name="Genome Biol. Evol.">
        <title>Divergent and convergent evolution of fungal pathogenicity.</title>
        <authorList>
            <person name="Shang Y."/>
            <person name="Xiao G."/>
            <person name="Zheng P."/>
            <person name="Cen K."/>
            <person name="Zhan S."/>
            <person name="Wang C."/>
        </authorList>
    </citation>
    <scope>NUCLEOTIDE SEQUENCE [LARGE SCALE GENOMIC DNA]</scope>
    <source>
        <strain evidence="1 2">RCEF 264</strain>
    </source>
</reference>
<accession>A0A167W2K5</accession>
<protein>
    <submittedName>
        <fullName evidence="1">Uncharacterized protein</fullName>
    </submittedName>
</protein>